<dbReference type="Proteomes" id="UP000660024">
    <property type="component" value="Unassembled WGS sequence"/>
</dbReference>
<evidence type="ECO:0000313" key="4">
    <source>
        <dbReference type="EMBL" id="MBK0381347.1"/>
    </source>
</evidence>
<dbReference type="InterPro" id="IPR013783">
    <property type="entry name" value="Ig-like_fold"/>
</dbReference>
<organism evidence="4 5">
    <name type="scientific">Pedobacter segetis</name>
    <dbReference type="NCBI Taxonomy" id="2793069"/>
    <lineage>
        <taxon>Bacteria</taxon>
        <taxon>Pseudomonadati</taxon>
        <taxon>Bacteroidota</taxon>
        <taxon>Sphingobacteriia</taxon>
        <taxon>Sphingobacteriales</taxon>
        <taxon>Sphingobacteriaceae</taxon>
        <taxon>Pedobacter</taxon>
    </lineage>
</organism>
<feature type="chain" id="PRO_5047289363" evidence="1">
    <location>
        <begin position="21"/>
        <end position="268"/>
    </location>
</feature>
<evidence type="ECO:0000313" key="5">
    <source>
        <dbReference type="Proteomes" id="UP000660024"/>
    </source>
</evidence>
<dbReference type="InterPro" id="IPR045829">
    <property type="entry name" value="PKD_6"/>
</dbReference>
<sequence length="268" mass="28860">MKRFLSFLIVFQLFAIIAKSQTCTPPTGGSIDGSDKGCVDRVGTYKITGVTGATTYQWAVSGPASLSKVSDDTYSLVFNGPGNVIISVTPINASNGSCAGATVTKPVAVSSTPNKPVVTQTGQTLSASINPPPTVAITYQWYLGSTVLTNQTAQTISPTQNGQYRVEVKNPSGCSIFSDPFNYTVTAVKEDNKFDGLTFYPNPVTTTVHVEFPQKFDIEFFDISGRKTLQKSNLKGNEEIDLSQLNRGIYIMRVNSGGKFAVRKLILQ</sequence>
<dbReference type="Pfam" id="PF18962">
    <property type="entry name" value="Por_Secre_tail"/>
    <property type="match status" value="1"/>
</dbReference>
<evidence type="ECO:0000256" key="1">
    <source>
        <dbReference type="SAM" id="SignalP"/>
    </source>
</evidence>
<feature type="signal peptide" evidence="1">
    <location>
        <begin position="1"/>
        <end position="20"/>
    </location>
</feature>
<comment type="caution">
    <text evidence="4">The sequence shown here is derived from an EMBL/GenBank/DDBJ whole genome shotgun (WGS) entry which is preliminary data.</text>
</comment>
<evidence type="ECO:0000259" key="2">
    <source>
        <dbReference type="Pfam" id="PF18962"/>
    </source>
</evidence>
<keyword evidence="1" id="KW-0732">Signal</keyword>
<reference evidence="4 5" key="1">
    <citation type="submission" date="2020-12" db="EMBL/GenBank/DDBJ databases">
        <title>Bacterial novel species Pedobacter sp. SD-b isolated from soil.</title>
        <authorList>
            <person name="Jung H.-Y."/>
        </authorList>
    </citation>
    <scope>NUCLEOTIDE SEQUENCE [LARGE SCALE GENOMIC DNA]</scope>
    <source>
        <strain evidence="4 5">SD-b</strain>
    </source>
</reference>
<gene>
    <name evidence="4" type="ORF">I5M32_00115</name>
</gene>
<dbReference type="NCBIfam" id="TIGR04183">
    <property type="entry name" value="Por_Secre_tail"/>
    <property type="match status" value="1"/>
</dbReference>
<proteinExistence type="predicted"/>
<dbReference type="Pfam" id="PF19408">
    <property type="entry name" value="PKD_6"/>
    <property type="match status" value="1"/>
</dbReference>
<dbReference type="EMBL" id="JAEHFY010000001">
    <property type="protein sequence ID" value="MBK0381347.1"/>
    <property type="molecule type" value="Genomic_DNA"/>
</dbReference>
<dbReference type="Gene3D" id="2.60.40.10">
    <property type="entry name" value="Immunoglobulins"/>
    <property type="match status" value="1"/>
</dbReference>
<feature type="domain" description="PKD-like" evidence="3">
    <location>
        <begin position="25"/>
        <end position="93"/>
    </location>
</feature>
<accession>A0ABS1BER5</accession>
<protein>
    <submittedName>
        <fullName evidence="4">T9SS type A sorting domain-containing protein</fullName>
    </submittedName>
</protein>
<dbReference type="RefSeq" id="WP_200583632.1">
    <property type="nucleotide sequence ID" value="NZ_JAEHFY010000001.1"/>
</dbReference>
<keyword evidence="5" id="KW-1185">Reference proteome</keyword>
<feature type="domain" description="Secretion system C-terminal sorting" evidence="2">
    <location>
        <begin position="200"/>
        <end position="266"/>
    </location>
</feature>
<evidence type="ECO:0000259" key="3">
    <source>
        <dbReference type="Pfam" id="PF19408"/>
    </source>
</evidence>
<name>A0ABS1BER5_9SPHI</name>
<dbReference type="InterPro" id="IPR026444">
    <property type="entry name" value="Secre_tail"/>
</dbReference>